<reference evidence="7" key="1">
    <citation type="submission" date="2022-05" db="EMBL/GenBank/DDBJ databases">
        <title>Expanded diversity of anoxic marine methylotrophy in a Black Sea sulfate reducing microorganism.</title>
        <authorList>
            <person name="Fischer P.Q."/>
            <person name="Stams A.J.M."/>
            <person name="Villanueva L."/>
            <person name="Sousa D.Z."/>
        </authorList>
    </citation>
    <scope>NUCLEOTIDE SEQUENCE</scope>
    <source>
        <strain evidence="7">P130</strain>
    </source>
</reference>
<evidence type="ECO:0000313" key="7">
    <source>
        <dbReference type="EMBL" id="MDO0825917.1"/>
    </source>
</evidence>
<evidence type="ECO:0000313" key="8">
    <source>
        <dbReference type="Proteomes" id="UP001176021"/>
    </source>
</evidence>
<comment type="caution">
    <text evidence="7">The sequence shown here is derived from an EMBL/GenBank/DDBJ whole genome shotgun (WGS) entry which is preliminary data.</text>
</comment>
<gene>
    <name evidence="7" type="ORF">M8H41_24230</name>
</gene>
<keyword evidence="5" id="KW-0732">Signal</keyword>
<dbReference type="InterPro" id="IPR051202">
    <property type="entry name" value="Peptidase_C40"/>
</dbReference>
<organism evidence="7 8">
    <name type="scientific">Desulfosporosinus nitroreducens</name>
    <dbReference type="NCBI Taxonomy" id="2018668"/>
    <lineage>
        <taxon>Bacteria</taxon>
        <taxon>Bacillati</taxon>
        <taxon>Bacillota</taxon>
        <taxon>Clostridia</taxon>
        <taxon>Eubacteriales</taxon>
        <taxon>Desulfitobacteriaceae</taxon>
        <taxon>Desulfosporosinus</taxon>
    </lineage>
</organism>
<dbReference type="Proteomes" id="UP001176021">
    <property type="component" value="Unassembled WGS sequence"/>
</dbReference>
<keyword evidence="4" id="KW-0788">Thiol protease</keyword>
<protein>
    <submittedName>
        <fullName evidence="7">NlpC/P60 family protein</fullName>
    </submittedName>
</protein>
<dbReference type="SUPFAM" id="SSF54001">
    <property type="entry name" value="Cysteine proteinases"/>
    <property type="match status" value="1"/>
</dbReference>
<evidence type="ECO:0000256" key="5">
    <source>
        <dbReference type="SAM" id="SignalP"/>
    </source>
</evidence>
<keyword evidence="2" id="KW-0645">Protease</keyword>
<sequence>MTLVIIAIIASASVTQAATLKAGSTGSEISMLQSELQTLNYDVGPVDGIFGSKTRAAVQAFQRDNNLLVDGIVGPQTQEALKKASILKSNTSPQEKTNQIISTAKSFLGVPYKWGGTTPSGFDCSGFTRYVFASQSISLPRVSIDQYGVGTPVAFNNLIPGDLVFFNLVSGKQVSHVGIYIGDNQFISATSSKGIAIYSFTPYWANAYVGAKRIY</sequence>
<dbReference type="InterPro" id="IPR038765">
    <property type="entry name" value="Papain-like_cys_pep_sf"/>
</dbReference>
<dbReference type="Gene3D" id="1.10.101.10">
    <property type="entry name" value="PGBD-like superfamily/PGBD"/>
    <property type="match status" value="1"/>
</dbReference>
<dbReference type="PANTHER" id="PTHR47053">
    <property type="entry name" value="MUREIN DD-ENDOPEPTIDASE MEPH-RELATED"/>
    <property type="match status" value="1"/>
</dbReference>
<dbReference type="Gene3D" id="3.90.1720.10">
    <property type="entry name" value="endopeptidase domain like (from Nostoc punctiforme)"/>
    <property type="match status" value="1"/>
</dbReference>
<evidence type="ECO:0000256" key="3">
    <source>
        <dbReference type="ARBA" id="ARBA00022801"/>
    </source>
</evidence>
<dbReference type="PANTHER" id="PTHR47053:SF1">
    <property type="entry name" value="MUREIN DD-ENDOPEPTIDASE MEPH-RELATED"/>
    <property type="match status" value="1"/>
</dbReference>
<evidence type="ECO:0000256" key="1">
    <source>
        <dbReference type="ARBA" id="ARBA00007074"/>
    </source>
</evidence>
<dbReference type="InterPro" id="IPR000064">
    <property type="entry name" value="NLP_P60_dom"/>
</dbReference>
<dbReference type="EMBL" id="JAMJEV010000036">
    <property type="protein sequence ID" value="MDO0825917.1"/>
    <property type="molecule type" value="Genomic_DNA"/>
</dbReference>
<dbReference type="InterPro" id="IPR036366">
    <property type="entry name" value="PGBDSf"/>
</dbReference>
<keyword evidence="3" id="KW-0378">Hydrolase</keyword>
<feature type="domain" description="NlpC/P60" evidence="6">
    <location>
        <begin position="94"/>
        <end position="215"/>
    </location>
</feature>
<feature type="chain" id="PRO_5046784075" evidence="5">
    <location>
        <begin position="18"/>
        <end position="215"/>
    </location>
</feature>
<feature type="signal peptide" evidence="5">
    <location>
        <begin position="1"/>
        <end position="17"/>
    </location>
</feature>
<dbReference type="Pfam" id="PF00877">
    <property type="entry name" value="NLPC_P60"/>
    <property type="match status" value="1"/>
</dbReference>
<accession>A0ABT8QYE7</accession>
<evidence type="ECO:0000256" key="4">
    <source>
        <dbReference type="ARBA" id="ARBA00022807"/>
    </source>
</evidence>
<dbReference type="RefSeq" id="WP_252471631.1">
    <property type="nucleotide sequence ID" value="NZ_JAMHFY010000022.1"/>
</dbReference>
<evidence type="ECO:0000256" key="2">
    <source>
        <dbReference type="ARBA" id="ARBA00022670"/>
    </source>
</evidence>
<dbReference type="InterPro" id="IPR036365">
    <property type="entry name" value="PGBD-like_sf"/>
</dbReference>
<name>A0ABT8QYE7_9FIRM</name>
<dbReference type="PROSITE" id="PS51935">
    <property type="entry name" value="NLPC_P60"/>
    <property type="match status" value="1"/>
</dbReference>
<comment type="similarity">
    <text evidence="1">Belongs to the peptidase C40 family.</text>
</comment>
<keyword evidence="8" id="KW-1185">Reference proteome</keyword>
<proteinExistence type="inferred from homology"/>
<evidence type="ECO:0000259" key="6">
    <source>
        <dbReference type="PROSITE" id="PS51935"/>
    </source>
</evidence>
<dbReference type="Pfam" id="PF01471">
    <property type="entry name" value="PG_binding_1"/>
    <property type="match status" value="1"/>
</dbReference>
<dbReference type="SUPFAM" id="SSF47090">
    <property type="entry name" value="PGBD-like"/>
    <property type="match status" value="1"/>
</dbReference>
<dbReference type="InterPro" id="IPR002477">
    <property type="entry name" value="Peptidoglycan-bd-like"/>
</dbReference>